<feature type="transmembrane region" description="Helical" evidence="6">
    <location>
        <begin position="74"/>
        <end position="93"/>
    </location>
</feature>
<dbReference type="AlphaFoldDB" id="A0A952KFK4"/>
<keyword evidence="4 6" id="KW-1133">Transmembrane helix</keyword>
<evidence type="ECO:0000313" key="8">
    <source>
        <dbReference type="Proteomes" id="UP000700706"/>
    </source>
</evidence>
<evidence type="ECO:0000256" key="4">
    <source>
        <dbReference type="ARBA" id="ARBA00022989"/>
    </source>
</evidence>
<dbReference type="Proteomes" id="UP000700706">
    <property type="component" value="Unassembled WGS sequence"/>
</dbReference>
<keyword evidence="5 6" id="KW-0472">Membrane</keyword>
<keyword evidence="2" id="KW-1003">Cell membrane</keyword>
<dbReference type="EMBL" id="JAEKLZ010000398">
    <property type="protein sequence ID" value="MBW8728378.1"/>
    <property type="molecule type" value="Genomic_DNA"/>
</dbReference>
<evidence type="ECO:0000313" key="7">
    <source>
        <dbReference type="EMBL" id="MBW8728378.1"/>
    </source>
</evidence>
<accession>A0A952KFK4</accession>
<feature type="transmembrane region" description="Helical" evidence="6">
    <location>
        <begin position="39"/>
        <end position="68"/>
    </location>
</feature>
<feature type="transmembrane region" description="Helical" evidence="6">
    <location>
        <begin position="181"/>
        <end position="199"/>
    </location>
</feature>
<comment type="subcellular location">
    <subcellularLocation>
        <location evidence="1">Cell membrane</location>
        <topology evidence="1">Multi-pass membrane protein</topology>
    </subcellularLocation>
</comment>
<dbReference type="PANTHER" id="PTHR30086:SF19">
    <property type="entry name" value="THREONINE EFFLUX PROTEIN"/>
    <property type="match status" value="1"/>
</dbReference>
<reference evidence="7" key="1">
    <citation type="submission" date="2020-06" db="EMBL/GenBank/DDBJ databases">
        <title>Stable isotope informed genome-resolved metagenomics uncovers potential trophic interactions in rhizosphere soil.</title>
        <authorList>
            <person name="Starr E.P."/>
            <person name="Shi S."/>
            <person name="Blazewicz S.J."/>
            <person name="Koch B.J."/>
            <person name="Probst A.J."/>
            <person name="Hungate B.A."/>
            <person name="Pett-Ridge J."/>
            <person name="Firestone M.K."/>
            <person name="Banfield J.F."/>
        </authorList>
    </citation>
    <scope>NUCLEOTIDE SEQUENCE</scope>
    <source>
        <strain evidence="7">YM_69_17</strain>
    </source>
</reference>
<name>A0A952KFK4_9PROT</name>
<dbReference type="PANTHER" id="PTHR30086">
    <property type="entry name" value="ARGININE EXPORTER PROTEIN ARGO"/>
    <property type="match status" value="1"/>
</dbReference>
<protein>
    <submittedName>
        <fullName evidence="7">LysE family transporter</fullName>
    </submittedName>
</protein>
<keyword evidence="3 6" id="KW-0812">Transmembrane</keyword>
<feature type="transmembrane region" description="Helical" evidence="6">
    <location>
        <begin position="114"/>
        <end position="135"/>
    </location>
</feature>
<evidence type="ECO:0000256" key="2">
    <source>
        <dbReference type="ARBA" id="ARBA00022475"/>
    </source>
</evidence>
<proteinExistence type="predicted"/>
<dbReference type="GO" id="GO:0015171">
    <property type="term" value="F:amino acid transmembrane transporter activity"/>
    <property type="evidence" value="ECO:0007669"/>
    <property type="project" value="TreeGrafter"/>
</dbReference>
<gene>
    <name evidence="7" type="ORF">JF625_24960</name>
</gene>
<sequence length="202" mass="21106">MAHIAPLLALAAVHLAGNLTPGANFVLISRVAATQSRSAGIIAGLGLTLGAVLWAVAASVGLGFLSYLGWFQGTLRLLGGAYLLYLGAAMILAPAEPTQKPVRLSKLQAFRTGLLLNLSNPYCLIFFGGTFAAVIPPGSPAWVRAAAVGVILVDALAWYSVLAVLFASGPVRSSYRRARRWLDRIIGGLLGAFGLNLILSPR</sequence>
<dbReference type="GO" id="GO:0005886">
    <property type="term" value="C:plasma membrane"/>
    <property type="evidence" value="ECO:0007669"/>
    <property type="project" value="UniProtKB-SubCell"/>
</dbReference>
<comment type="caution">
    <text evidence="7">The sequence shown here is derived from an EMBL/GenBank/DDBJ whole genome shotgun (WGS) entry which is preliminary data.</text>
</comment>
<evidence type="ECO:0000256" key="1">
    <source>
        <dbReference type="ARBA" id="ARBA00004651"/>
    </source>
</evidence>
<feature type="transmembrane region" description="Helical" evidence="6">
    <location>
        <begin position="6"/>
        <end position="27"/>
    </location>
</feature>
<dbReference type="Pfam" id="PF01810">
    <property type="entry name" value="LysE"/>
    <property type="match status" value="1"/>
</dbReference>
<evidence type="ECO:0000256" key="3">
    <source>
        <dbReference type="ARBA" id="ARBA00022692"/>
    </source>
</evidence>
<evidence type="ECO:0000256" key="6">
    <source>
        <dbReference type="SAM" id="Phobius"/>
    </source>
</evidence>
<organism evidence="7 8">
    <name type="scientific">Inquilinus limosus</name>
    <dbReference type="NCBI Taxonomy" id="171674"/>
    <lineage>
        <taxon>Bacteria</taxon>
        <taxon>Pseudomonadati</taxon>
        <taxon>Pseudomonadota</taxon>
        <taxon>Alphaproteobacteria</taxon>
        <taxon>Rhodospirillales</taxon>
        <taxon>Rhodospirillaceae</taxon>
        <taxon>Inquilinus</taxon>
    </lineage>
</organism>
<evidence type="ECO:0000256" key="5">
    <source>
        <dbReference type="ARBA" id="ARBA00023136"/>
    </source>
</evidence>
<feature type="transmembrane region" description="Helical" evidence="6">
    <location>
        <begin position="141"/>
        <end position="169"/>
    </location>
</feature>
<dbReference type="InterPro" id="IPR001123">
    <property type="entry name" value="LeuE-type"/>
</dbReference>